<evidence type="ECO:0000259" key="10">
    <source>
        <dbReference type="Pfam" id="PF10258"/>
    </source>
</evidence>
<reference evidence="11 12" key="3">
    <citation type="journal article" date="2016" name="Sci. Rep.">
        <title>Genome-wide diversity and gene expression profiling of Babesia microti isolates identify polymorphic genes that mediate host-pathogen interactions.</title>
        <authorList>
            <person name="Silva J.C."/>
            <person name="Cornillot E."/>
            <person name="McCracken C."/>
            <person name="Usmani-Brown S."/>
            <person name="Dwivedi A."/>
            <person name="Ifeonu O.O."/>
            <person name="Crabtree J."/>
            <person name="Gotia H.T."/>
            <person name="Virji A.Z."/>
            <person name="Reynes C."/>
            <person name="Colinge J."/>
            <person name="Kumar V."/>
            <person name="Lawres L."/>
            <person name="Pazzi J.E."/>
            <person name="Pablo J.V."/>
            <person name="Hung C."/>
            <person name="Brancato J."/>
            <person name="Kumari P."/>
            <person name="Orvis J."/>
            <person name="Tretina K."/>
            <person name="Chibucos M."/>
            <person name="Ott S."/>
            <person name="Sadzewicz L."/>
            <person name="Sengamalay N."/>
            <person name="Shetty A.C."/>
            <person name="Su Q."/>
            <person name="Tallon L."/>
            <person name="Fraser C.M."/>
            <person name="Frutos R."/>
            <person name="Molina D.M."/>
            <person name="Krause P.J."/>
            <person name="Ben Mamoun C."/>
        </authorList>
    </citation>
    <scope>NUCLEOTIDE SEQUENCE [LARGE SCALE GENOMIC DNA]</scope>
    <source>
        <strain evidence="11 12">RI</strain>
    </source>
</reference>
<keyword evidence="12" id="KW-1185">Reference proteome</keyword>
<dbReference type="InterPro" id="IPR019385">
    <property type="entry name" value="PHAX_RNA-binding_domain"/>
</dbReference>
<dbReference type="PANTHER" id="PTHR47143">
    <property type="entry name" value="TRANSIENT RECEPTOR POTENTIAL CATION CHANNEL PROTEIN PAINLESS"/>
    <property type="match status" value="1"/>
</dbReference>
<dbReference type="Gene3D" id="1.25.40.20">
    <property type="entry name" value="Ankyrin repeat-containing domain"/>
    <property type="match status" value="2"/>
</dbReference>
<feature type="region of interest" description="Disordered" evidence="9">
    <location>
        <begin position="1"/>
        <end position="31"/>
    </location>
</feature>
<dbReference type="Proteomes" id="UP000002899">
    <property type="component" value="Chromosome II"/>
</dbReference>
<dbReference type="VEuPathDB" id="PiroplasmaDB:BMR1_02g01770"/>
<dbReference type="SUPFAM" id="SSF48403">
    <property type="entry name" value="Ankyrin repeat"/>
    <property type="match status" value="1"/>
</dbReference>
<feature type="compositionally biased region" description="Polar residues" evidence="9">
    <location>
        <begin position="20"/>
        <end position="31"/>
    </location>
</feature>
<keyword evidence="2" id="KW-0716">Sensory transduction</keyword>
<evidence type="ECO:0000256" key="6">
    <source>
        <dbReference type="ARBA" id="ARBA00023180"/>
    </source>
</evidence>
<reference evidence="11 12" key="1">
    <citation type="journal article" date="2012" name="Nucleic Acids Res.">
        <title>Sequencing of the smallest Apicomplexan genome from the human pathogen Babesia microti.</title>
        <authorList>
            <person name="Cornillot E."/>
            <person name="Hadj-Kaddour K."/>
            <person name="Dassouli A."/>
            <person name="Noel B."/>
            <person name="Ranwez V."/>
            <person name="Vacherie B."/>
            <person name="Augagneur Y."/>
            <person name="Bres V."/>
            <person name="Duclos A."/>
            <person name="Randazzo S."/>
            <person name="Carcy B."/>
            <person name="Debierre-Grockiego F."/>
            <person name="Delbecq S."/>
            <person name="Moubri-Menage K."/>
            <person name="Shams-Eldin H."/>
            <person name="Usmani-Brown S."/>
            <person name="Bringaud F."/>
            <person name="Wincker P."/>
            <person name="Vivares C.P."/>
            <person name="Schwarz R.T."/>
            <person name="Schetters T.P."/>
            <person name="Krause P.J."/>
            <person name="Gorenflot A."/>
            <person name="Berry V."/>
            <person name="Barbe V."/>
            <person name="Ben Mamoun C."/>
        </authorList>
    </citation>
    <scope>NUCLEOTIDE SEQUENCE [LARGE SCALE GENOMIC DNA]</scope>
    <source>
        <strain evidence="11 12">RI</strain>
    </source>
</reference>
<feature type="repeat" description="ANK" evidence="8">
    <location>
        <begin position="184"/>
        <end position="216"/>
    </location>
</feature>
<dbReference type="Gene3D" id="1.10.10.1440">
    <property type="entry name" value="PHAX RNA-binding domain"/>
    <property type="match status" value="1"/>
</dbReference>
<dbReference type="GO" id="GO:0022857">
    <property type="term" value="F:transmembrane transporter activity"/>
    <property type="evidence" value="ECO:0007669"/>
    <property type="project" value="TreeGrafter"/>
</dbReference>
<evidence type="ECO:0000313" key="11">
    <source>
        <dbReference type="EMBL" id="SJK85940.1"/>
    </source>
</evidence>
<feature type="repeat" description="ANK" evidence="8">
    <location>
        <begin position="227"/>
        <end position="259"/>
    </location>
</feature>
<dbReference type="SMART" id="SM00248">
    <property type="entry name" value="ANK"/>
    <property type="match status" value="7"/>
</dbReference>
<evidence type="ECO:0000256" key="4">
    <source>
        <dbReference type="ARBA" id="ARBA00023043"/>
    </source>
</evidence>
<feature type="domain" description="Phosphorylated adapter RNA export protein RNA-binding" evidence="10">
    <location>
        <begin position="373"/>
        <end position="453"/>
    </location>
</feature>
<dbReference type="GO" id="GO:0000502">
    <property type="term" value="C:proteasome complex"/>
    <property type="evidence" value="ECO:0007669"/>
    <property type="project" value="UniProtKB-KW"/>
</dbReference>
<feature type="compositionally biased region" description="Polar residues" evidence="9">
    <location>
        <begin position="1"/>
        <end position="12"/>
    </location>
</feature>
<evidence type="ECO:0000256" key="9">
    <source>
        <dbReference type="SAM" id="MobiDB-lite"/>
    </source>
</evidence>
<dbReference type="KEGG" id="bmic:BMR1_02g01770"/>
<keyword evidence="3" id="KW-0677">Repeat</keyword>
<keyword evidence="4 8" id="KW-0040">ANK repeat</keyword>
<evidence type="ECO:0000256" key="2">
    <source>
        <dbReference type="ARBA" id="ARBA00022606"/>
    </source>
</evidence>
<reference evidence="11 12" key="2">
    <citation type="journal article" date="2013" name="PLoS ONE">
        <title>Whole genome mapping and re-organization of the nuclear and mitochondrial genomes of Babesia microti isolates.</title>
        <authorList>
            <person name="Cornillot E."/>
            <person name="Dassouli A."/>
            <person name="Garg A."/>
            <person name="Pachikara N."/>
            <person name="Randazzo S."/>
            <person name="Depoix D."/>
            <person name="Carcy B."/>
            <person name="Delbecq S."/>
            <person name="Frutos R."/>
            <person name="Silva J.C."/>
            <person name="Sutton R."/>
            <person name="Krause P.J."/>
            <person name="Mamoun C.B."/>
        </authorList>
    </citation>
    <scope>NUCLEOTIDE SEQUENCE [LARGE SCALE GENOMIC DNA]</scope>
    <source>
        <strain evidence="11 12">RI</strain>
    </source>
</reference>
<dbReference type="GO" id="GO:0034220">
    <property type="term" value="P:monoatomic ion transmembrane transport"/>
    <property type="evidence" value="ECO:0007669"/>
    <property type="project" value="UniProtKB-KW"/>
</dbReference>
<evidence type="ECO:0000256" key="5">
    <source>
        <dbReference type="ARBA" id="ARBA00023065"/>
    </source>
</evidence>
<feature type="repeat" description="ANK" evidence="8">
    <location>
        <begin position="151"/>
        <end position="183"/>
    </location>
</feature>
<feature type="repeat" description="ANK" evidence="8">
    <location>
        <begin position="293"/>
        <end position="325"/>
    </location>
</feature>
<dbReference type="PANTHER" id="PTHR47143:SF1">
    <property type="entry name" value="ION_TRANS DOMAIN-CONTAINING PROTEIN"/>
    <property type="match status" value="1"/>
</dbReference>
<keyword evidence="5" id="KW-0406">Ion transport</keyword>
<sequence length="634" mass="70113">MPVSIINSTTNQKSKRFTHVSRSTNKTTQSSGISVDDVLNKYTKYKAGKGVCLNENTNELDRLEFSISQLSFIKNTKLDSINRNIYDFVSSSIKQHESNTSQLTSNLSTIYTSSEYNDVNNLLLQASFWGNLEEIIHCLDSGAYVNYSDQVGRSAIHYSTALGSLDCVKFLISRGADVNAVDLKSWTSLHIAVTKNYTIVAKLLIDAGADVKALLTHKCAPSRRVGVYSTCIHFAAIKGNVEMTKLLMENGLSINDRDSANLTPLDYAAFRKNYRYLNYIIDNGGKIDNIDINNRTVLHSAALGGHVDNFKLLLAKGGNPKVRDNWGLTPYDLAVLRNHDKLIRFMEKNKCNIKGIDGIGGSMGPTVSDRSLANAIAISLEEPNVDSIAMAVKCLGSELCLKLLEAALAVDRKGGMMTMDGKRKRSRGGVFFFLLKELYHNGHVSRDDYAYIKILDRESVKPKTLSVSVRRNSLKHATTSRTGVSNAKISDFSCRNSNKIGSTNDITNRADSSNINTTKEDHVDNKLVNDKYSTVKHLNGKGKRVTKPILTKDKQLNNIKSYSDDVTTEIQDNVQLNHKIQMLILLQKFQQQLNVNNPIHSENNTKSSIGNGDSAGNIVTGNSTNKGCRKTHQA</sequence>
<evidence type="ECO:0000256" key="8">
    <source>
        <dbReference type="PROSITE-ProRule" id="PRU00023"/>
    </source>
</evidence>
<dbReference type="PROSITE" id="PS50297">
    <property type="entry name" value="ANK_REP_REGION"/>
    <property type="match status" value="4"/>
</dbReference>
<keyword evidence="1" id="KW-0813">Transport</keyword>
<dbReference type="OrthoDB" id="285735at2759"/>
<organism evidence="11 12">
    <name type="scientific">Babesia microti (strain RI)</name>
    <dbReference type="NCBI Taxonomy" id="1133968"/>
    <lineage>
        <taxon>Eukaryota</taxon>
        <taxon>Sar</taxon>
        <taxon>Alveolata</taxon>
        <taxon>Apicomplexa</taxon>
        <taxon>Aconoidasida</taxon>
        <taxon>Piroplasmida</taxon>
        <taxon>Babesiidae</taxon>
        <taxon>Babesia</taxon>
    </lineage>
</organism>
<name>A0A1R4AAC4_BABMR</name>
<evidence type="ECO:0000313" key="12">
    <source>
        <dbReference type="Proteomes" id="UP000002899"/>
    </source>
</evidence>
<dbReference type="EMBL" id="FO082872">
    <property type="protein sequence ID" value="SJK85940.1"/>
    <property type="molecule type" value="Genomic_DNA"/>
</dbReference>
<proteinExistence type="predicted"/>
<keyword evidence="7" id="KW-0407">Ion channel</keyword>
<feature type="compositionally biased region" description="Polar residues" evidence="9">
    <location>
        <begin position="617"/>
        <end position="626"/>
    </location>
</feature>
<dbReference type="InterPro" id="IPR036770">
    <property type="entry name" value="Ankyrin_rpt-contain_sf"/>
</dbReference>
<dbReference type="InterPro" id="IPR052076">
    <property type="entry name" value="TRP_cation_channel"/>
</dbReference>
<dbReference type="RefSeq" id="XP_012648120.2">
    <property type="nucleotide sequence ID" value="XM_012792666.2"/>
</dbReference>
<dbReference type="Pfam" id="PF13857">
    <property type="entry name" value="Ank_5"/>
    <property type="match status" value="1"/>
</dbReference>
<keyword evidence="11" id="KW-0647">Proteasome</keyword>
<evidence type="ECO:0000256" key="7">
    <source>
        <dbReference type="ARBA" id="ARBA00023303"/>
    </source>
</evidence>
<dbReference type="InterPro" id="IPR002110">
    <property type="entry name" value="Ankyrin_rpt"/>
</dbReference>
<gene>
    <name evidence="11" type="ORF">BMR1_02g01770</name>
</gene>
<dbReference type="PROSITE" id="PS50088">
    <property type="entry name" value="ANK_REPEAT"/>
    <property type="match status" value="4"/>
</dbReference>
<accession>A0A1R4AAC4</accession>
<dbReference type="InterPro" id="IPR038092">
    <property type="entry name" value="PHAX_RNA-binding_sf"/>
</dbReference>
<protein>
    <submittedName>
        <fullName evidence="11">26S proteasome non-ATPase regulatory subunit 10</fullName>
    </submittedName>
</protein>
<dbReference type="GeneID" id="24424137"/>
<dbReference type="Pfam" id="PF10258">
    <property type="entry name" value="PHAX_RNA-bd"/>
    <property type="match status" value="1"/>
</dbReference>
<dbReference type="Pfam" id="PF13637">
    <property type="entry name" value="Ank_4"/>
    <property type="match status" value="1"/>
</dbReference>
<dbReference type="GO" id="GO:1902495">
    <property type="term" value="C:transmembrane transporter complex"/>
    <property type="evidence" value="ECO:0007669"/>
    <property type="project" value="TreeGrafter"/>
</dbReference>
<keyword evidence="6" id="KW-0325">Glycoprotein</keyword>
<dbReference type="AlphaFoldDB" id="A0A1R4AAC4"/>
<dbReference type="Pfam" id="PF12796">
    <property type="entry name" value="Ank_2"/>
    <property type="match status" value="1"/>
</dbReference>
<feature type="region of interest" description="Disordered" evidence="9">
    <location>
        <begin position="603"/>
        <end position="634"/>
    </location>
</feature>
<evidence type="ECO:0000256" key="3">
    <source>
        <dbReference type="ARBA" id="ARBA00022737"/>
    </source>
</evidence>
<evidence type="ECO:0000256" key="1">
    <source>
        <dbReference type="ARBA" id="ARBA00022448"/>
    </source>
</evidence>